<name>M0D160_HALPD</name>
<dbReference type="InterPro" id="IPR036983">
    <property type="entry name" value="AIM24_sf"/>
</dbReference>
<dbReference type="EMBL" id="AOIV01000037">
    <property type="protein sequence ID" value="ELZ28427.1"/>
    <property type="molecule type" value="Genomic_DNA"/>
</dbReference>
<dbReference type="InParanoid" id="M0D160"/>
<evidence type="ECO:0000313" key="2">
    <source>
        <dbReference type="EMBL" id="ELZ28427.1"/>
    </source>
</evidence>
<organism evidence="2 3">
    <name type="scientific">Halogeometricum pallidum JCM 14848</name>
    <dbReference type="NCBI Taxonomy" id="1227487"/>
    <lineage>
        <taxon>Archaea</taxon>
        <taxon>Methanobacteriati</taxon>
        <taxon>Methanobacteriota</taxon>
        <taxon>Stenosarchaea group</taxon>
        <taxon>Halobacteria</taxon>
        <taxon>Halobacteriales</taxon>
        <taxon>Haloferacaceae</taxon>
        <taxon>Halogeometricum</taxon>
    </lineage>
</organism>
<protein>
    <recommendedName>
        <fullName evidence="4">AIM24 family protein</fullName>
    </recommendedName>
</protein>
<proteinExistence type="predicted"/>
<evidence type="ECO:0008006" key="4">
    <source>
        <dbReference type="Google" id="ProtNLM"/>
    </source>
</evidence>
<evidence type="ECO:0000313" key="3">
    <source>
        <dbReference type="Proteomes" id="UP000011513"/>
    </source>
</evidence>
<dbReference type="PATRIC" id="fig|1227487.5.peg.2958"/>
<dbReference type="Pfam" id="PF01987">
    <property type="entry name" value="AIM24"/>
    <property type="match status" value="1"/>
</dbReference>
<dbReference type="PANTHER" id="PTHR38074">
    <property type="entry name" value="ALTERED INHERITANCE OF MITOCHONDRIA PROTEIN 24, MITOCHONDRIAL"/>
    <property type="match status" value="1"/>
</dbReference>
<keyword evidence="3" id="KW-1185">Reference proteome</keyword>
<feature type="compositionally biased region" description="Basic and acidic residues" evidence="1">
    <location>
        <begin position="1"/>
        <end position="13"/>
    </location>
</feature>
<dbReference type="Proteomes" id="UP000011513">
    <property type="component" value="Unassembled WGS sequence"/>
</dbReference>
<gene>
    <name evidence="2" type="ORF">C474_15004</name>
</gene>
<dbReference type="PANTHER" id="PTHR38074:SF1">
    <property type="entry name" value="ALTERED INHERITANCE OF MITOCHONDRIA PROTEIN 24, MITOCHONDRIAL"/>
    <property type="match status" value="1"/>
</dbReference>
<evidence type="ECO:0000256" key="1">
    <source>
        <dbReference type="SAM" id="MobiDB-lite"/>
    </source>
</evidence>
<feature type="region of interest" description="Disordered" evidence="1">
    <location>
        <begin position="1"/>
        <end position="20"/>
    </location>
</feature>
<dbReference type="InterPro" id="IPR016031">
    <property type="entry name" value="Trp_RNA-bd_attenuator-like_dom"/>
</dbReference>
<dbReference type="InterPro" id="IPR002838">
    <property type="entry name" value="AIM24"/>
</dbReference>
<accession>M0D160</accession>
<dbReference type="Gene3D" id="3.60.160.10">
    <property type="entry name" value="Mitochondrial biogenesis AIM24"/>
    <property type="match status" value="1"/>
</dbReference>
<dbReference type="AlphaFoldDB" id="M0D160"/>
<dbReference type="eggNOG" id="arCOG01908">
    <property type="taxonomic scope" value="Archaea"/>
</dbReference>
<dbReference type="SUPFAM" id="SSF51219">
    <property type="entry name" value="TRAP-like"/>
    <property type="match status" value="1"/>
</dbReference>
<reference evidence="2 3" key="1">
    <citation type="journal article" date="2014" name="PLoS Genet.">
        <title>Phylogenetically driven sequencing of extremely halophilic archaea reveals strategies for static and dynamic osmo-response.</title>
        <authorList>
            <person name="Becker E.A."/>
            <person name="Seitzer P.M."/>
            <person name="Tritt A."/>
            <person name="Larsen D."/>
            <person name="Krusor M."/>
            <person name="Yao A.I."/>
            <person name="Wu D."/>
            <person name="Madern D."/>
            <person name="Eisen J.A."/>
            <person name="Darling A.E."/>
            <person name="Facciotti M.T."/>
        </authorList>
    </citation>
    <scope>NUCLEOTIDE SEQUENCE [LARGE SCALE GENOMIC DNA]</scope>
    <source>
        <strain evidence="2 3">JCM 14848</strain>
    </source>
</reference>
<sequence>MVSRDSHPYESHRGGGSKQTMNLDEFVNAHAPESGGETFQLENSKLLDVAVNGSVMAKAGSMVGYTGDISFERKSEGGLTGMLKKRATGEGTVMMQATGEGNLYLADQGKEVQILELSETDEISVNGNDVLAFEESVDWDIKMMNSIAGASSGGLFNVYLKGPGHIAITTHGKPLVVPTPVSTDPNATVAWSSDVSPNAKRDINIKGLLGRSSGETFQLEFAGEGGFVVIQPYEEFQPGQ</sequence>
<comment type="caution">
    <text evidence="2">The sequence shown here is derived from an EMBL/GenBank/DDBJ whole genome shotgun (WGS) entry which is preliminary data.</text>
</comment>